<feature type="compositionally biased region" description="Basic and acidic residues" evidence="1">
    <location>
        <begin position="38"/>
        <end position="49"/>
    </location>
</feature>
<gene>
    <name evidence="3" type="ORF">CYCCA115_LOCUS13981</name>
</gene>
<dbReference type="EMBL" id="CAKOGP040001825">
    <property type="protein sequence ID" value="CAJ1953340.1"/>
    <property type="molecule type" value="Genomic_DNA"/>
</dbReference>
<organism evidence="3 4">
    <name type="scientific">Cylindrotheca closterium</name>
    <dbReference type="NCBI Taxonomy" id="2856"/>
    <lineage>
        <taxon>Eukaryota</taxon>
        <taxon>Sar</taxon>
        <taxon>Stramenopiles</taxon>
        <taxon>Ochrophyta</taxon>
        <taxon>Bacillariophyta</taxon>
        <taxon>Bacillariophyceae</taxon>
        <taxon>Bacillariophycidae</taxon>
        <taxon>Bacillariales</taxon>
        <taxon>Bacillariaceae</taxon>
        <taxon>Cylindrotheca</taxon>
    </lineage>
</organism>
<feature type="transmembrane region" description="Helical" evidence="2">
    <location>
        <begin position="124"/>
        <end position="146"/>
    </location>
</feature>
<feature type="transmembrane region" description="Helical" evidence="2">
    <location>
        <begin position="81"/>
        <end position="104"/>
    </location>
</feature>
<dbReference type="AlphaFoldDB" id="A0AAD2FTT2"/>
<keyword evidence="2" id="KW-0472">Membrane</keyword>
<feature type="region of interest" description="Disordered" evidence="1">
    <location>
        <begin position="22"/>
        <end position="49"/>
    </location>
</feature>
<evidence type="ECO:0000313" key="3">
    <source>
        <dbReference type="EMBL" id="CAJ1953340.1"/>
    </source>
</evidence>
<protein>
    <submittedName>
        <fullName evidence="3">Uncharacterized protein</fullName>
    </submittedName>
</protein>
<name>A0AAD2FTT2_9STRA</name>
<evidence type="ECO:0000256" key="1">
    <source>
        <dbReference type="SAM" id="MobiDB-lite"/>
    </source>
</evidence>
<keyword evidence="2" id="KW-0812">Transmembrane</keyword>
<reference evidence="3" key="1">
    <citation type="submission" date="2023-08" db="EMBL/GenBank/DDBJ databases">
        <authorList>
            <person name="Audoor S."/>
            <person name="Bilcke G."/>
        </authorList>
    </citation>
    <scope>NUCLEOTIDE SEQUENCE</scope>
</reference>
<proteinExistence type="predicted"/>
<sequence length="203" mass="22526">MIASSWHQPACSSVRSICLHESSSDGKESREEEIDDIEAGKPQDEDKSLSRTARLRKKLFPPKEDDGLTFKQKLSKAGLSVMLSYGWVSNVSYSITVSLAWFIFSKQTGLSPLAPQQWKKFLAVYSGFYVFNNIVRPIRLGISVGVSLYFERLVKTIQELLRVKKGVAIFITVFLANVVGTIALMCLGIWLASMAAGVPVFAK</sequence>
<keyword evidence="2" id="KW-1133">Transmembrane helix</keyword>
<dbReference type="Proteomes" id="UP001295423">
    <property type="component" value="Unassembled WGS sequence"/>
</dbReference>
<keyword evidence="4" id="KW-1185">Reference proteome</keyword>
<evidence type="ECO:0000313" key="4">
    <source>
        <dbReference type="Proteomes" id="UP001295423"/>
    </source>
</evidence>
<feature type="transmembrane region" description="Helical" evidence="2">
    <location>
        <begin position="167"/>
        <end position="191"/>
    </location>
</feature>
<comment type="caution">
    <text evidence="3">The sequence shown here is derived from an EMBL/GenBank/DDBJ whole genome shotgun (WGS) entry which is preliminary data.</text>
</comment>
<evidence type="ECO:0000256" key="2">
    <source>
        <dbReference type="SAM" id="Phobius"/>
    </source>
</evidence>
<accession>A0AAD2FTT2</accession>
<dbReference type="PANTHER" id="PTHR34370">
    <property type="entry name" value="OS04G0600100 PROTEIN"/>
    <property type="match status" value="1"/>
</dbReference>
<dbReference type="PANTHER" id="PTHR34370:SF1">
    <property type="entry name" value="OS04G0600100 PROTEIN"/>
    <property type="match status" value="1"/>
</dbReference>